<feature type="signal peptide" evidence="1">
    <location>
        <begin position="1"/>
        <end position="20"/>
    </location>
</feature>
<organism evidence="2 3">
    <name type="scientific">Cuscuta europaea</name>
    <name type="common">European dodder</name>
    <dbReference type="NCBI Taxonomy" id="41803"/>
    <lineage>
        <taxon>Eukaryota</taxon>
        <taxon>Viridiplantae</taxon>
        <taxon>Streptophyta</taxon>
        <taxon>Embryophyta</taxon>
        <taxon>Tracheophyta</taxon>
        <taxon>Spermatophyta</taxon>
        <taxon>Magnoliopsida</taxon>
        <taxon>eudicotyledons</taxon>
        <taxon>Gunneridae</taxon>
        <taxon>Pentapetalae</taxon>
        <taxon>asterids</taxon>
        <taxon>lamiids</taxon>
        <taxon>Solanales</taxon>
        <taxon>Convolvulaceae</taxon>
        <taxon>Cuscuteae</taxon>
        <taxon>Cuscuta</taxon>
        <taxon>Cuscuta subgen. Cuscuta</taxon>
    </lineage>
</organism>
<gene>
    <name evidence="2" type="ORF">CEURO_LOCUS10795</name>
</gene>
<accession>A0A9P0Z741</accession>
<evidence type="ECO:0000313" key="3">
    <source>
        <dbReference type="Proteomes" id="UP001152484"/>
    </source>
</evidence>
<keyword evidence="1" id="KW-0732">Signal</keyword>
<protein>
    <submittedName>
        <fullName evidence="2">Uncharacterized protein</fullName>
    </submittedName>
</protein>
<dbReference type="AlphaFoldDB" id="A0A9P0Z741"/>
<feature type="chain" id="PRO_5040227629" evidence="1">
    <location>
        <begin position="21"/>
        <end position="114"/>
    </location>
</feature>
<keyword evidence="3" id="KW-1185">Reference proteome</keyword>
<reference evidence="2" key="1">
    <citation type="submission" date="2022-07" db="EMBL/GenBank/DDBJ databases">
        <authorList>
            <person name="Macas J."/>
            <person name="Novak P."/>
            <person name="Neumann P."/>
        </authorList>
    </citation>
    <scope>NUCLEOTIDE SEQUENCE</scope>
</reference>
<proteinExistence type="predicted"/>
<name>A0A9P0Z741_CUSEU</name>
<sequence length="114" mass="12900">MLQLHILLIDLCYVVFFCRSTVVSMHINSISLILLFFPSNCDHNLCWCSDQLWYFVIQFSKRVLSLLMHQEASTSSETSFLSDLTSVSSGVASTIYTSSSPSTYLLLRKKSFVG</sequence>
<evidence type="ECO:0000313" key="2">
    <source>
        <dbReference type="EMBL" id="CAH9089227.1"/>
    </source>
</evidence>
<comment type="caution">
    <text evidence="2">The sequence shown here is derived from an EMBL/GenBank/DDBJ whole genome shotgun (WGS) entry which is preliminary data.</text>
</comment>
<dbReference type="Proteomes" id="UP001152484">
    <property type="component" value="Unassembled WGS sequence"/>
</dbReference>
<dbReference type="EMBL" id="CAMAPE010000020">
    <property type="protein sequence ID" value="CAH9089227.1"/>
    <property type="molecule type" value="Genomic_DNA"/>
</dbReference>
<evidence type="ECO:0000256" key="1">
    <source>
        <dbReference type="SAM" id="SignalP"/>
    </source>
</evidence>